<dbReference type="PANTHER" id="PTHR41394:SF5">
    <property type="entry name" value="SLC41A_MGTE INTEGRAL MEMBRANE DOMAIN-CONTAINING PROTEIN"/>
    <property type="match status" value="1"/>
</dbReference>
<keyword evidence="4 8" id="KW-0812">Transmembrane</keyword>
<evidence type="ECO:0000256" key="5">
    <source>
        <dbReference type="ARBA" id="ARBA00022842"/>
    </source>
</evidence>
<evidence type="ECO:0000259" key="9">
    <source>
        <dbReference type="Pfam" id="PF01769"/>
    </source>
</evidence>
<dbReference type="InterPro" id="IPR036739">
    <property type="entry name" value="SLC41_membr_dom_sf"/>
</dbReference>
<dbReference type="SUPFAM" id="SSF161093">
    <property type="entry name" value="MgtE membrane domain-like"/>
    <property type="match status" value="1"/>
</dbReference>
<dbReference type="Gene3D" id="1.10.357.20">
    <property type="entry name" value="SLC41 divalent cation transporters, integral membrane domain"/>
    <property type="match status" value="1"/>
</dbReference>
<dbReference type="GO" id="GO:0008324">
    <property type="term" value="F:monoatomic cation transmembrane transporter activity"/>
    <property type="evidence" value="ECO:0007669"/>
    <property type="project" value="InterPro"/>
</dbReference>
<feature type="domain" description="SLC41A/MgtE integral membrane" evidence="9">
    <location>
        <begin position="62"/>
        <end position="182"/>
    </location>
</feature>
<comment type="similarity">
    <text evidence="2">Belongs to the SLC41A transporter family.</text>
</comment>
<gene>
    <name evidence="10" type="ORF">A3F35_01205</name>
</gene>
<dbReference type="Proteomes" id="UP000178068">
    <property type="component" value="Unassembled WGS sequence"/>
</dbReference>
<evidence type="ECO:0000256" key="6">
    <source>
        <dbReference type="ARBA" id="ARBA00022989"/>
    </source>
</evidence>
<dbReference type="AlphaFoldDB" id="A0A1G1WNJ1"/>
<dbReference type="STRING" id="1802603.A3F35_01205"/>
<evidence type="ECO:0000256" key="8">
    <source>
        <dbReference type="SAM" id="Phobius"/>
    </source>
</evidence>
<evidence type="ECO:0000256" key="1">
    <source>
        <dbReference type="ARBA" id="ARBA00004141"/>
    </source>
</evidence>
<keyword evidence="5" id="KW-0460">Magnesium</keyword>
<protein>
    <recommendedName>
        <fullName evidence="9">SLC41A/MgtE integral membrane domain-containing protein</fullName>
    </recommendedName>
</protein>
<name>A0A1G1WNJ1_9BACT</name>
<evidence type="ECO:0000256" key="3">
    <source>
        <dbReference type="ARBA" id="ARBA00022448"/>
    </source>
</evidence>
<feature type="transmembrane region" description="Helical" evidence="8">
    <location>
        <begin position="126"/>
        <end position="148"/>
    </location>
</feature>
<evidence type="ECO:0000313" key="10">
    <source>
        <dbReference type="EMBL" id="OGY29306.1"/>
    </source>
</evidence>
<dbReference type="PANTHER" id="PTHR41394">
    <property type="entry name" value="MAGNESIUM TRANSPORTER MGTE"/>
    <property type="match status" value="1"/>
</dbReference>
<feature type="transmembrane region" description="Helical" evidence="8">
    <location>
        <begin position="169"/>
        <end position="188"/>
    </location>
</feature>
<keyword evidence="6 8" id="KW-1133">Transmembrane helix</keyword>
<dbReference type="GO" id="GO:0016020">
    <property type="term" value="C:membrane"/>
    <property type="evidence" value="ECO:0007669"/>
    <property type="project" value="UniProtKB-SubCell"/>
</dbReference>
<keyword evidence="7 8" id="KW-0472">Membrane</keyword>
<sequence>MEQTKQEQKVVYADDAKERVSFLLGLRLPWLLVGLIGGTLASVIVSRFETVLSENISLAFFLPLIVYMSDAVGTQTETIFVRNLAKGKISLTTYLLKEFLVGIVLGVVFGILIGLIANFWIGSFKIAFTVGLAMFVNVAIAPIIALIVPTAIFKEHLDPALGAGPFTTIVQDIISILIYFLVAGFILFS</sequence>
<organism evidence="10 11">
    <name type="scientific">Candidatus Woykebacteria bacterium RIFCSPHIGHO2_12_FULL_45_10</name>
    <dbReference type="NCBI Taxonomy" id="1802603"/>
    <lineage>
        <taxon>Bacteria</taxon>
        <taxon>Candidatus Woykeibacteriota</taxon>
    </lineage>
</organism>
<evidence type="ECO:0000256" key="2">
    <source>
        <dbReference type="ARBA" id="ARBA00009749"/>
    </source>
</evidence>
<comment type="caution">
    <text evidence="10">The sequence shown here is derived from an EMBL/GenBank/DDBJ whole genome shotgun (WGS) entry which is preliminary data.</text>
</comment>
<comment type="subcellular location">
    <subcellularLocation>
        <location evidence="1">Membrane</location>
        <topology evidence="1">Multi-pass membrane protein</topology>
    </subcellularLocation>
</comment>
<accession>A0A1G1WNJ1</accession>
<dbReference type="EMBL" id="MHCZ01000037">
    <property type="protein sequence ID" value="OGY29306.1"/>
    <property type="molecule type" value="Genomic_DNA"/>
</dbReference>
<feature type="transmembrane region" description="Helical" evidence="8">
    <location>
        <begin position="94"/>
        <end position="120"/>
    </location>
</feature>
<dbReference type="InterPro" id="IPR006667">
    <property type="entry name" value="SLC41_membr_dom"/>
</dbReference>
<evidence type="ECO:0000313" key="11">
    <source>
        <dbReference type="Proteomes" id="UP000178068"/>
    </source>
</evidence>
<keyword evidence="3" id="KW-0813">Transport</keyword>
<dbReference type="Pfam" id="PF01769">
    <property type="entry name" value="MgtE"/>
    <property type="match status" value="1"/>
</dbReference>
<evidence type="ECO:0000256" key="4">
    <source>
        <dbReference type="ARBA" id="ARBA00022692"/>
    </source>
</evidence>
<feature type="transmembrane region" description="Helical" evidence="8">
    <location>
        <begin position="20"/>
        <end position="44"/>
    </location>
</feature>
<evidence type="ECO:0000256" key="7">
    <source>
        <dbReference type="ARBA" id="ARBA00023136"/>
    </source>
</evidence>
<proteinExistence type="inferred from homology"/>
<reference evidence="10 11" key="1">
    <citation type="journal article" date="2016" name="Nat. Commun.">
        <title>Thousands of microbial genomes shed light on interconnected biogeochemical processes in an aquifer system.</title>
        <authorList>
            <person name="Anantharaman K."/>
            <person name="Brown C.T."/>
            <person name="Hug L.A."/>
            <person name="Sharon I."/>
            <person name="Castelle C.J."/>
            <person name="Probst A.J."/>
            <person name="Thomas B.C."/>
            <person name="Singh A."/>
            <person name="Wilkins M.J."/>
            <person name="Karaoz U."/>
            <person name="Brodie E.L."/>
            <person name="Williams K.H."/>
            <person name="Hubbard S.S."/>
            <person name="Banfield J.F."/>
        </authorList>
    </citation>
    <scope>NUCLEOTIDE SEQUENCE [LARGE SCALE GENOMIC DNA]</scope>
</reference>